<name>A0A9D9I4A0_9BACT</name>
<dbReference type="AlphaFoldDB" id="A0A9D9I4A0"/>
<dbReference type="Pfam" id="PF02482">
    <property type="entry name" value="Ribosomal_S30AE"/>
    <property type="match status" value="1"/>
</dbReference>
<organism evidence="1 2">
    <name type="scientific">Candidatus Merdivivens pullistercoris</name>
    <dbReference type="NCBI Taxonomy" id="2840873"/>
    <lineage>
        <taxon>Bacteria</taxon>
        <taxon>Pseudomonadati</taxon>
        <taxon>Bacteroidota</taxon>
        <taxon>Bacteroidia</taxon>
        <taxon>Bacteroidales</taxon>
        <taxon>Muribaculaceae</taxon>
        <taxon>Muribaculaceae incertae sedis</taxon>
        <taxon>Candidatus Merdivivens</taxon>
    </lineage>
</organism>
<dbReference type="InterPro" id="IPR036567">
    <property type="entry name" value="RHF-like"/>
</dbReference>
<dbReference type="Gene3D" id="3.30.160.100">
    <property type="entry name" value="Ribosome hibernation promotion factor-like"/>
    <property type="match status" value="1"/>
</dbReference>
<proteinExistence type="predicted"/>
<accession>A0A9D9I4A0</accession>
<comment type="caution">
    <text evidence="1">The sequence shown here is derived from an EMBL/GenBank/DDBJ whole genome shotgun (WGS) entry which is preliminary data.</text>
</comment>
<reference evidence="1" key="1">
    <citation type="submission" date="2020-10" db="EMBL/GenBank/DDBJ databases">
        <authorList>
            <person name="Gilroy R."/>
        </authorList>
    </citation>
    <scope>NUCLEOTIDE SEQUENCE</scope>
    <source>
        <strain evidence="1">10037</strain>
    </source>
</reference>
<dbReference type="SUPFAM" id="SSF69754">
    <property type="entry name" value="Ribosome binding protein Y (YfiA homologue)"/>
    <property type="match status" value="1"/>
</dbReference>
<dbReference type="Proteomes" id="UP000823597">
    <property type="component" value="Unassembled WGS sequence"/>
</dbReference>
<sequence length="108" mass="12370">MEIRVQSIKFDADQKLLDFIDKKVNKLSRFFDDVIRTEVVLSLLPDVDNKNVKIKVMVPGNDLMVERNAPTFEDAVVDCVSVLRDQLVRAKEKRGDVRKKTPVDELIG</sequence>
<dbReference type="EMBL" id="JADIME010000067">
    <property type="protein sequence ID" value="MBO8465608.1"/>
    <property type="molecule type" value="Genomic_DNA"/>
</dbReference>
<gene>
    <name evidence="1" type="ORF">IAB93_06405</name>
</gene>
<protein>
    <submittedName>
        <fullName evidence="1">HPF/RaiA family ribosome-associated protein</fullName>
    </submittedName>
</protein>
<evidence type="ECO:0000313" key="1">
    <source>
        <dbReference type="EMBL" id="MBO8465608.1"/>
    </source>
</evidence>
<dbReference type="InterPro" id="IPR003489">
    <property type="entry name" value="RHF/RaiA"/>
</dbReference>
<reference evidence="1" key="2">
    <citation type="journal article" date="2021" name="PeerJ">
        <title>Extensive microbial diversity within the chicken gut microbiome revealed by metagenomics and culture.</title>
        <authorList>
            <person name="Gilroy R."/>
            <person name="Ravi A."/>
            <person name="Getino M."/>
            <person name="Pursley I."/>
            <person name="Horton D.L."/>
            <person name="Alikhan N.F."/>
            <person name="Baker D."/>
            <person name="Gharbi K."/>
            <person name="Hall N."/>
            <person name="Watson M."/>
            <person name="Adriaenssens E.M."/>
            <person name="Foster-Nyarko E."/>
            <person name="Jarju S."/>
            <person name="Secka A."/>
            <person name="Antonio M."/>
            <person name="Oren A."/>
            <person name="Chaudhuri R.R."/>
            <person name="La Ragione R."/>
            <person name="Hildebrand F."/>
            <person name="Pallen M.J."/>
        </authorList>
    </citation>
    <scope>NUCLEOTIDE SEQUENCE</scope>
    <source>
        <strain evidence="1">10037</strain>
    </source>
</reference>
<evidence type="ECO:0000313" key="2">
    <source>
        <dbReference type="Proteomes" id="UP000823597"/>
    </source>
</evidence>